<dbReference type="EMBL" id="QCYH01000018">
    <property type="protein sequence ID" value="PVA08756.1"/>
    <property type="molecule type" value="Genomic_DNA"/>
</dbReference>
<dbReference type="Proteomes" id="UP000244446">
    <property type="component" value="Unassembled WGS sequence"/>
</dbReference>
<reference evidence="1 2" key="1">
    <citation type="submission" date="2018-04" db="EMBL/GenBank/DDBJ databases">
        <title>Pelagivirga bohaiensis gen. nov., sp. nov., a bacterium isolated from the Bohai Sea.</title>
        <authorList>
            <person name="Ji X."/>
        </authorList>
    </citation>
    <scope>NUCLEOTIDE SEQUENCE [LARGE SCALE GENOMIC DNA]</scope>
    <source>
        <strain evidence="1 2">BH-SD19</strain>
    </source>
</reference>
<dbReference type="OrthoDB" id="7775137at2"/>
<name>A0A2T7G2X3_9RHOB</name>
<accession>A0A2T7G2X3</accession>
<sequence length="64" mass="7177">MANQTLKLRVKTEGRDGKNYWDNCGVLFINTDDSGTITSVTVKHNMFPGVEMAAFPPRDKDEES</sequence>
<organism evidence="1 2">
    <name type="scientific">Pelagivirga sediminicola</name>
    <dbReference type="NCBI Taxonomy" id="2170575"/>
    <lineage>
        <taxon>Bacteria</taxon>
        <taxon>Pseudomonadati</taxon>
        <taxon>Pseudomonadota</taxon>
        <taxon>Alphaproteobacteria</taxon>
        <taxon>Rhodobacterales</taxon>
        <taxon>Paracoccaceae</taxon>
        <taxon>Pelagivirga</taxon>
    </lineage>
</organism>
<protein>
    <submittedName>
        <fullName evidence="1">Uncharacterized protein</fullName>
    </submittedName>
</protein>
<keyword evidence="2" id="KW-1185">Reference proteome</keyword>
<dbReference type="RefSeq" id="WP_108693501.1">
    <property type="nucleotide sequence ID" value="NZ_QCYH01000018.1"/>
</dbReference>
<evidence type="ECO:0000313" key="2">
    <source>
        <dbReference type="Proteomes" id="UP000244446"/>
    </source>
</evidence>
<evidence type="ECO:0000313" key="1">
    <source>
        <dbReference type="EMBL" id="PVA08756.1"/>
    </source>
</evidence>
<dbReference type="AlphaFoldDB" id="A0A2T7G2X3"/>
<proteinExistence type="predicted"/>
<comment type="caution">
    <text evidence="1">The sequence shown here is derived from an EMBL/GenBank/DDBJ whole genome shotgun (WGS) entry which is preliminary data.</text>
</comment>
<gene>
    <name evidence="1" type="ORF">DC366_17635</name>
</gene>